<dbReference type="Gene3D" id="2.60.40.420">
    <property type="entry name" value="Cupredoxins - blue copper proteins"/>
    <property type="match status" value="1"/>
</dbReference>
<organism evidence="3 4">
    <name type="scientific">Dichanthelium oligosanthes</name>
    <dbReference type="NCBI Taxonomy" id="888268"/>
    <lineage>
        <taxon>Eukaryota</taxon>
        <taxon>Viridiplantae</taxon>
        <taxon>Streptophyta</taxon>
        <taxon>Embryophyta</taxon>
        <taxon>Tracheophyta</taxon>
        <taxon>Spermatophyta</taxon>
        <taxon>Magnoliopsida</taxon>
        <taxon>Liliopsida</taxon>
        <taxon>Poales</taxon>
        <taxon>Poaceae</taxon>
        <taxon>PACMAD clade</taxon>
        <taxon>Panicoideae</taxon>
        <taxon>Panicodae</taxon>
        <taxon>Paniceae</taxon>
        <taxon>Dichantheliinae</taxon>
        <taxon>Dichanthelium</taxon>
    </lineage>
</organism>
<dbReference type="EMBL" id="LWDX02036280">
    <property type="protein sequence ID" value="OEL25785.1"/>
    <property type="molecule type" value="Genomic_DNA"/>
</dbReference>
<keyword evidence="4" id="KW-1185">Reference proteome</keyword>
<evidence type="ECO:0000259" key="2">
    <source>
        <dbReference type="Pfam" id="PF07731"/>
    </source>
</evidence>
<evidence type="ECO:0000313" key="4">
    <source>
        <dbReference type="Proteomes" id="UP000095767"/>
    </source>
</evidence>
<name>A0A1E5VKZ9_9POAL</name>
<dbReference type="GO" id="GO:0005507">
    <property type="term" value="F:copper ion binding"/>
    <property type="evidence" value="ECO:0007669"/>
    <property type="project" value="InterPro"/>
</dbReference>
<accession>A0A1E5VKZ9</accession>
<gene>
    <name evidence="3" type="ORF">BAE44_0013196</name>
</gene>
<reference evidence="3 4" key="1">
    <citation type="submission" date="2016-09" db="EMBL/GenBank/DDBJ databases">
        <title>The draft genome of Dichanthelium oligosanthes: A C3 panicoid grass species.</title>
        <authorList>
            <person name="Studer A.J."/>
            <person name="Schnable J.C."/>
            <person name="Brutnell T.P."/>
        </authorList>
    </citation>
    <scope>NUCLEOTIDE SEQUENCE [LARGE SCALE GENOMIC DNA]</scope>
    <source>
        <strain evidence="4">cv. Kellogg 1175</strain>
        <tissue evidence="3">Leaf</tissue>
    </source>
</reference>
<comment type="caution">
    <text evidence="3">The sequence shown here is derived from an EMBL/GenBank/DDBJ whole genome shotgun (WGS) entry which is preliminary data.</text>
</comment>
<protein>
    <submittedName>
        <fullName evidence="3">Laccase-15</fullName>
    </submittedName>
</protein>
<dbReference type="InterPro" id="IPR011706">
    <property type="entry name" value="Cu-oxidase_C"/>
</dbReference>
<dbReference type="InterPro" id="IPR008972">
    <property type="entry name" value="Cupredoxin"/>
</dbReference>
<dbReference type="PANTHER" id="PTHR11709">
    <property type="entry name" value="MULTI-COPPER OXIDASE"/>
    <property type="match status" value="1"/>
</dbReference>
<sequence>MMQSESNPMHLHGHDMFVLAQGLGNYDMARDAARYNLVDPPVVNTVLVPRLGWVAVRFVADNPGA</sequence>
<evidence type="ECO:0000256" key="1">
    <source>
        <dbReference type="ARBA" id="ARBA00010609"/>
    </source>
</evidence>
<dbReference type="STRING" id="888268.A0A1E5VKZ9"/>
<evidence type="ECO:0000313" key="3">
    <source>
        <dbReference type="EMBL" id="OEL25785.1"/>
    </source>
</evidence>
<proteinExistence type="inferred from homology"/>
<dbReference type="Proteomes" id="UP000095767">
    <property type="component" value="Unassembled WGS sequence"/>
</dbReference>
<dbReference type="GO" id="GO:0016491">
    <property type="term" value="F:oxidoreductase activity"/>
    <property type="evidence" value="ECO:0007669"/>
    <property type="project" value="InterPro"/>
</dbReference>
<feature type="domain" description="Plastocyanin-like" evidence="2">
    <location>
        <begin position="6"/>
        <end position="65"/>
    </location>
</feature>
<dbReference type="PANTHER" id="PTHR11709:SF512">
    <property type="entry name" value="LACCASE"/>
    <property type="match status" value="1"/>
</dbReference>
<dbReference type="SUPFAM" id="SSF49503">
    <property type="entry name" value="Cupredoxins"/>
    <property type="match status" value="1"/>
</dbReference>
<dbReference type="InterPro" id="IPR045087">
    <property type="entry name" value="Cu-oxidase_fam"/>
</dbReference>
<dbReference type="Pfam" id="PF07731">
    <property type="entry name" value="Cu-oxidase_2"/>
    <property type="match status" value="1"/>
</dbReference>
<dbReference type="OrthoDB" id="691768at2759"/>
<comment type="similarity">
    <text evidence="1">Belongs to the multicopper oxidase family.</text>
</comment>
<dbReference type="AlphaFoldDB" id="A0A1E5VKZ9"/>